<dbReference type="InterPro" id="IPR001932">
    <property type="entry name" value="PPM-type_phosphatase-like_dom"/>
</dbReference>
<dbReference type="Pfam" id="PF00481">
    <property type="entry name" value="PP2C"/>
    <property type="match status" value="1"/>
</dbReference>
<evidence type="ECO:0000313" key="3">
    <source>
        <dbReference type="Proteomes" id="UP001172457"/>
    </source>
</evidence>
<proteinExistence type="predicted"/>
<dbReference type="Proteomes" id="UP001172457">
    <property type="component" value="Chromosome 3"/>
</dbReference>
<protein>
    <recommendedName>
        <fullName evidence="1">PPM-type phosphatase domain-containing protein</fullName>
    </recommendedName>
</protein>
<dbReference type="CDD" id="cd00143">
    <property type="entry name" value="PP2Cc"/>
    <property type="match status" value="1"/>
</dbReference>
<evidence type="ECO:0000259" key="1">
    <source>
        <dbReference type="PROSITE" id="PS51746"/>
    </source>
</evidence>
<gene>
    <name evidence="2" type="ORF">OSB04_009536</name>
</gene>
<reference evidence="2" key="1">
    <citation type="submission" date="2023-03" db="EMBL/GenBank/DDBJ databases">
        <title>Chromosome-scale reference genome and RAD-based genetic map of yellow starthistle (Centaurea solstitialis) reveal putative structural variation and QTLs associated with invader traits.</title>
        <authorList>
            <person name="Reatini B."/>
            <person name="Cang F.A."/>
            <person name="Jiang Q."/>
            <person name="Mckibben M.T.W."/>
            <person name="Barker M.S."/>
            <person name="Rieseberg L.H."/>
            <person name="Dlugosch K.M."/>
        </authorList>
    </citation>
    <scope>NUCLEOTIDE SEQUENCE</scope>
    <source>
        <strain evidence="2">CAN-66</strain>
        <tissue evidence="2">Leaf</tissue>
    </source>
</reference>
<dbReference type="PANTHER" id="PTHR47992">
    <property type="entry name" value="PROTEIN PHOSPHATASE"/>
    <property type="match status" value="1"/>
</dbReference>
<comment type="caution">
    <text evidence="2">The sequence shown here is derived from an EMBL/GenBank/DDBJ whole genome shotgun (WGS) entry which is preliminary data.</text>
</comment>
<name>A0AA38TNV5_9ASTR</name>
<dbReference type="AlphaFoldDB" id="A0AA38TNV5"/>
<accession>A0AA38TNV5</accession>
<dbReference type="PROSITE" id="PS51746">
    <property type="entry name" value="PPM_2"/>
    <property type="match status" value="1"/>
</dbReference>
<dbReference type="Gene3D" id="3.60.40.10">
    <property type="entry name" value="PPM-type phosphatase domain"/>
    <property type="match status" value="1"/>
</dbReference>
<feature type="domain" description="PPM-type phosphatase" evidence="1">
    <location>
        <begin position="1"/>
        <end position="108"/>
    </location>
</feature>
<dbReference type="InterPro" id="IPR015655">
    <property type="entry name" value="PP2C"/>
</dbReference>
<dbReference type="InterPro" id="IPR036457">
    <property type="entry name" value="PPM-type-like_dom_sf"/>
</dbReference>
<dbReference type="EMBL" id="JARYMX010000003">
    <property type="protein sequence ID" value="KAJ9554922.1"/>
    <property type="molecule type" value="Genomic_DNA"/>
</dbReference>
<sequence>MSIGVYDGHGGPETSRFMNENLFPNLKKFAYEDQEMSASVIKKAFLATEEEFLSVVRDQWRICPQIASVGTCCLVGVICNGLVYVANAGDSRVVLGRTERGVRGVSAI</sequence>
<organism evidence="2 3">
    <name type="scientific">Centaurea solstitialis</name>
    <name type="common">yellow star-thistle</name>
    <dbReference type="NCBI Taxonomy" id="347529"/>
    <lineage>
        <taxon>Eukaryota</taxon>
        <taxon>Viridiplantae</taxon>
        <taxon>Streptophyta</taxon>
        <taxon>Embryophyta</taxon>
        <taxon>Tracheophyta</taxon>
        <taxon>Spermatophyta</taxon>
        <taxon>Magnoliopsida</taxon>
        <taxon>eudicotyledons</taxon>
        <taxon>Gunneridae</taxon>
        <taxon>Pentapetalae</taxon>
        <taxon>asterids</taxon>
        <taxon>campanulids</taxon>
        <taxon>Asterales</taxon>
        <taxon>Asteraceae</taxon>
        <taxon>Carduoideae</taxon>
        <taxon>Cardueae</taxon>
        <taxon>Centaureinae</taxon>
        <taxon>Centaurea</taxon>
    </lineage>
</organism>
<keyword evidence="3" id="KW-1185">Reference proteome</keyword>
<evidence type="ECO:0000313" key="2">
    <source>
        <dbReference type="EMBL" id="KAJ9554922.1"/>
    </source>
</evidence>
<dbReference type="GO" id="GO:0004722">
    <property type="term" value="F:protein serine/threonine phosphatase activity"/>
    <property type="evidence" value="ECO:0007669"/>
    <property type="project" value="InterPro"/>
</dbReference>
<dbReference type="SUPFAM" id="SSF81606">
    <property type="entry name" value="PP2C-like"/>
    <property type="match status" value="1"/>
</dbReference>